<accession>A0ABQ7R729</accession>
<dbReference type="Proteomes" id="UP000823941">
    <property type="component" value="Chromosome 1"/>
</dbReference>
<name>A0ABQ7R729_PLUXY</name>
<proteinExistence type="predicted"/>
<protein>
    <submittedName>
        <fullName evidence="2">Uncharacterized protein</fullName>
    </submittedName>
</protein>
<evidence type="ECO:0000313" key="3">
    <source>
        <dbReference type="Proteomes" id="UP000823941"/>
    </source>
</evidence>
<comment type="caution">
    <text evidence="2">The sequence shown here is derived from an EMBL/GenBank/DDBJ whole genome shotgun (WGS) entry which is preliminary data.</text>
</comment>
<organism evidence="2 3">
    <name type="scientific">Plutella xylostella</name>
    <name type="common">Diamondback moth</name>
    <name type="synonym">Plutella maculipennis</name>
    <dbReference type="NCBI Taxonomy" id="51655"/>
    <lineage>
        <taxon>Eukaryota</taxon>
        <taxon>Metazoa</taxon>
        <taxon>Ecdysozoa</taxon>
        <taxon>Arthropoda</taxon>
        <taxon>Hexapoda</taxon>
        <taxon>Insecta</taxon>
        <taxon>Pterygota</taxon>
        <taxon>Neoptera</taxon>
        <taxon>Endopterygota</taxon>
        <taxon>Lepidoptera</taxon>
        <taxon>Glossata</taxon>
        <taxon>Ditrysia</taxon>
        <taxon>Yponomeutoidea</taxon>
        <taxon>Plutellidae</taxon>
        <taxon>Plutella</taxon>
    </lineage>
</organism>
<reference evidence="2 3" key="1">
    <citation type="submission" date="2021-06" db="EMBL/GenBank/DDBJ databases">
        <title>A haploid diamondback moth (Plutella xylostella L.) genome assembly resolves 31 chromosomes and identifies a diamide resistance mutation.</title>
        <authorList>
            <person name="Ward C.M."/>
            <person name="Perry K.D."/>
            <person name="Baker G."/>
            <person name="Powis K."/>
            <person name="Heckel D.G."/>
            <person name="Baxter S.W."/>
        </authorList>
    </citation>
    <scope>NUCLEOTIDE SEQUENCE [LARGE SCALE GENOMIC DNA]</scope>
    <source>
        <strain evidence="2 3">LV</strain>
        <tissue evidence="2">Single pupa</tissue>
    </source>
</reference>
<sequence>MYYLATLFVCRRHDKKKKDDPYCYIELTYDTWWLQSKGTKDHCIQEFHKKVCSYLGNRVLTSEIEFLEIKTVEDCIGIKGSRQEKRQGQPGWYRVLKSDPSVVTPHGILHVVAKEDGYYQLHEMYKWYSLYLDGKTYKNAALQNGVRRWINPHWLLVTKDKDLRAKFTGCIEI</sequence>
<dbReference type="EMBL" id="JAHIBW010000001">
    <property type="protein sequence ID" value="KAG7313109.1"/>
    <property type="molecule type" value="Genomic_DNA"/>
</dbReference>
<dbReference type="EMBL" id="JAHIBW010000001">
    <property type="protein sequence ID" value="KAG7313106.1"/>
    <property type="molecule type" value="Genomic_DNA"/>
</dbReference>
<evidence type="ECO:0000313" key="2">
    <source>
        <dbReference type="EMBL" id="KAG7313109.1"/>
    </source>
</evidence>
<evidence type="ECO:0000313" key="1">
    <source>
        <dbReference type="EMBL" id="KAG7313106.1"/>
    </source>
</evidence>
<keyword evidence="3" id="KW-1185">Reference proteome</keyword>
<gene>
    <name evidence="1" type="ORF">JYU34_000191</name>
    <name evidence="2" type="ORF">JYU34_000194</name>
</gene>